<comment type="caution">
    <text evidence="3">The sequence shown here is derived from an EMBL/GenBank/DDBJ whole genome shotgun (WGS) entry which is preliminary data.</text>
</comment>
<dbReference type="Pfam" id="PF06812">
    <property type="entry name" value="ImpA_N"/>
    <property type="match status" value="1"/>
</dbReference>
<dbReference type="PANTHER" id="PTHR37951:SF1">
    <property type="entry name" value="TYPE VI SECRETION SYSTEM COMPONENT TSSA1"/>
    <property type="match status" value="1"/>
</dbReference>
<organism evidence="3 4">
    <name type="scientific">Neoroseomonas terrae</name>
    <dbReference type="NCBI Taxonomy" id="424799"/>
    <lineage>
        <taxon>Bacteria</taxon>
        <taxon>Pseudomonadati</taxon>
        <taxon>Pseudomonadota</taxon>
        <taxon>Alphaproteobacteria</taxon>
        <taxon>Acetobacterales</taxon>
        <taxon>Acetobacteraceae</taxon>
        <taxon>Neoroseomonas</taxon>
    </lineage>
</organism>
<evidence type="ECO:0000313" key="4">
    <source>
        <dbReference type="Proteomes" id="UP000698752"/>
    </source>
</evidence>
<dbReference type="PANTHER" id="PTHR37951">
    <property type="entry name" value="CYTOPLASMIC PROTEIN-RELATED"/>
    <property type="match status" value="1"/>
</dbReference>
<gene>
    <name evidence="3" type="primary">tssA</name>
    <name evidence="3" type="ORF">GXW78_11600</name>
</gene>
<dbReference type="InterPro" id="IPR010657">
    <property type="entry name" value="ImpA_N"/>
</dbReference>
<evidence type="ECO:0000256" key="1">
    <source>
        <dbReference type="SAM" id="MobiDB-lite"/>
    </source>
</evidence>
<accession>A0ABS5EH03</accession>
<feature type="domain" description="ImpA N-terminal" evidence="2">
    <location>
        <begin position="12"/>
        <end position="143"/>
    </location>
</feature>
<sequence>MGEGVLDIEALLAPLADGDGAGEDLRPDYSPTSLYQQVRTQRNDARAGERAIDGGDPEANPAAISMAWRDVKKLGTQAIRTKSKDFEIASWMAEALIREDGLPGLIDAAELIAGLCNQYWENGFPGIETPEDLEDRAAPIGGLSGEGADGTLMASIRRYPLFQRGDGSDGDLFTWQRAEETAAIGDAERRQARIDAGVPDFNILQNEARASLPSLRAAGQEARKALAAWAAMDEALTARFGSIAPSTRRVSEALQAIIELETRIAGAPVSEETAGGEEPAAEGGGGGVAVASAGGGGGGGPKPLRTREDAIRQIEEIAEFFRKTEPHSPLAFTLDDAARRARLPLTELLTEVLPDSSARRALLTALGIRVPDEWG</sequence>
<feature type="compositionally biased region" description="Basic and acidic residues" evidence="1">
    <location>
        <begin position="41"/>
        <end position="53"/>
    </location>
</feature>
<dbReference type="RefSeq" id="WP_211868915.1">
    <property type="nucleotide sequence ID" value="NZ_JAAEDI010000011.1"/>
</dbReference>
<dbReference type="EMBL" id="JAAEDI010000011">
    <property type="protein sequence ID" value="MBR0650309.1"/>
    <property type="molecule type" value="Genomic_DNA"/>
</dbReference>
<dbReference type="Proteomes" id="UP000698752">
    <property type="component" value="Unassembled WGS sequence"/>
</dbReference>
<evidence type="ECO:0000259" key="2">
    <source>
        <dbReference type="Pfam" id="PF06812"/>
    </source>
</evidence>
<dbReference type="NCBIfam" id="TIGR03363">
    <property type="entry name" value="VI_chp_8"/>
    <property type="match status" value="1"/>
</dbReference>
<dbReference type="InterPro" id="IPR017740">
    <property type="entry name" value="TssA-like"/>
</dbReference>
<proteinExistence type="predicted"/>
<feature type="region of interest" description="Disordered" evidence="1">
    <location>
        <begin position="40"/>
        <end position="59"/>
    </location>
</feature>
<keyword evidence="4" id="KW-1185">Reference proteome</keyword>
<reference evidence="4" key="1">
    <citation type="journal article" date="2021" name="Syst. Appl. Microbiol.">
        <title>Roseomonas hellenica sp. nov., isolated from roots of wild-growing Alkanna tinctoria.</title>
        <authorList>
            <person name="Rat A."/>
            <person name="Naranjo H.D."/>
            <person name="Lebbe L."/>
            <person name="Cnockaert M."/>
            <person name="Krigas N."/>
            <person name="Grigoriadou K."/>
            <person name="Maloupa E."/>
            <person name="Willems A."/>
        </authorList>
    </citation>
    <scope>NUCLEOTIDE SEQUENCE [LARGE SCALE GENOMIC DNA]</scope>
    <source>
        <strain evidence="4">LMG 31159</strain>
    </source>
</reference>
<evidence type="ECO:0000313" key="3">
    <source>
        <dbReference type="EMBL" id="MBR0650309.1"/>
    </source>
</evidence>
<protein>
    <submittedName>
        <fullName evidence="3">Type VI secretion system protein TssA</fullName>
    </submittedName>
</protein>
<name>A0ABS5EH03_9PROT</name>